<dbReference type="Proteomes" id="UP001304298">
    <property type="component" value="Unassembled WGS sequence"/>
</dbReference>
<reference evidence="1 2" key="1">
    <citation type="submission" date="2023-12" db="EMBL/GenBank/DDBJ databases">
        <title>Amycolatopsis sp. V23-08.</title>
        <authorList>
            <person name="Somphong A."/>
        </authorList>
    </citation>
    <scope>NUCLEOTIDE SEQUENCE [LARGE SCALE GENOMIC DNA]</scope>
    <source>
        <strain evidence="1 2">V23-08</strain>
    </source>
</reference>
<dbReference type="EMBL" id="JAYFSI010000005">
    <property type="protein sequence ID" value="MEA5362763.1"/>
    <property type="molecule type" value="Genomic_DNA"/>
</dbReference>
<organism evidence="1 2">
    <name type="scientific">Amycolatopsis heterodermiae</name>
    <dbReference type="NCBI Taxonomy" id="3110235"/>
    <lineage>
        <taxon>Bacteria</taxon>
        <taxon>Bacillati</taxon>
        <taxon>Actinomycetota</taxon>
        <taxon>Actinomycetes</taxon>
        <taxon>Pseudonocardiales</taxon>
        <taxon>Pseudonocardiaceae</taxon>
        <taxon>Amycolatopsis</taxon>
    </lineage>
</organism>
<comment type="caution">
    <text evidence="1">The sequence shown here is derived from an EMBL/GenBank/DDBJ whole genome shotgun (WGS) entry which is preliminary data.</text>
</comment>
<keyword evidence="2" id="KW-1185">Reference proteome</keyword>
<protein>
    <submittedName>
        <fullName evidence="1">Uncharacterized protein</fullName>
    </submittedName>
</protein>
<evidence type="ECO:0000313" key="2">
    <source>
        <dbReference type="Proteomes" id="UP001304298"/>
    </source>
</evidence>
<evidence type="ECO:0000313" key="1">
    <source>
        <dbReference type="EMBL" id="MEA5362763.1"/>
    </source>
</evidence>
<proteinExistence type="predicted"/>
<dbReference type="RefSeq" id="WP_323330492.1">
    <property type="nucleotide sequence ID" value="NZ_JAYFSI010000005.1"/>
</dbReference>
<sequence length="408" mass="44825">MAVAIFEVAGQMRQAMSRSDFDRSGRIGLDAYPYRALKRGELHLAVFVVSSGNGFKIVGLGRVAPGDRSGISNRNLEFDLCRKIKPEVVVQPDNDAYPGLIRALNGRTPLNGSEEQDLLSVISNSADVAARDVEFLLEQVGCNAIEGNDGFLLACERDAVALSLKAANLQAELPKLSGWQLVSSCPWFIGGLDESRDSSDHHSSADRELSWLQEGAVPSSYSWMRVARRTDGYGPGVTMVNARPDPNSELGGVDLVYFNPNFGVLTLIHYGADWILDEYLDEIDDLYAGEDDPSDPRLVSNPVFVKRVNVKKFEVEKEWLLGGAIRVAQDIRNHEISCDAPFRSERHLSNGTFAALLGAGWLGGRAAGFEQVRDVVELALEARRAVVVAIHGNWDVAESHHFGEQWLF</sequence>
<accession>A0ABU5R9F9</accession>
<gene>
    <name evidence="1" type="ORF">VA596_24720</name>
</gene>
<name>A0ABU5R9F9_9PSEU</name>